<evidence type="ECO:0000313" key="3">
    <source>
        <dbReference type="EMBL" id="RYJ40104.1"/>
    </source>
</evidence>
<reference evidence="3 4" key="1">
    <citation type="submission" date="2014-12" db="EMBL/GenBank/DDBJ databases">
        <title>Genome sequence of Flavobacterium anhuiense RCM74.</title>
        <authorList>
            <person name="Kim J.F."/>
            <person name="Song J.Y."/>
            <person name="Kwak M.-J."/>
            <person name="Lee S.-W."/>
        </authorList>
    </citation>
    <scope>NUCLEOTIDE SEQUENCE [LARGE SCALE GENOMIC DNA]</scope>
    <source>
        <strain evidence="3 4">RCM74</strain>
    </source>
</reference>
<proteinExistence type="predicted"/>
<feature type="transmembrane region" description="Helical" evidence="1">
    <location>
        <begin position="374"/>
        <end position="391"/>
    </location>
</feature>
<feature type="domain" description="DUF4178" evidence="2">
    <location>
        <begin position="57"/>
        <end position="189"/>
    </location>
</feature>
<dbReference type="Proteomes" id="UP000290433">
    <property type="component" value="Unassembled WGS sequence"/>
</dbReference>
<protein>
    <recommendedName>
        <fullName evidence="2">DUF4178 domain-containing protein</fullName>
    </recommendedName>
</protein>
<keyword evidence="1" id="KW-0812">Transmembrane</keyword>
<keyword evidence="1" id="KW-0472">Membrane</keyword>
<accession>A0A444W2V1</accession>
<dbReference type="EMBL" id="JUIV01000002">
    <property type="protein sequence ID" value="RYJ40104.1"/>
    <property type="molecule type" value="Genomic_DNA"/>
</dbReference>
<dbReference type="AlphaFoldDB" id="A0A444W2V1"/>
<gene>
    <name evidence="3" type="ORF">NU08_0860</name>
</gene>
<evidence type="ECO:0000259" key="2">
    <source>
        <dbReference type="Pfam" id="PF13785"/>
    </source>
</evidence>
<evidence type="ECO:0000313" key="4">
    <source>
        <dbReference type="Proteomes" id="UP000290433"/>
    </source>
</evidence>
<sequence>MKIPCYICDIETELDVDFEVVNFVCPHCQTLYATDKDGQFRQRSQYKNIYFACPLVIGEVGNFRGSEYKVTGILRKNIHPDFDWIEFILQNDAKEFIYLSVSNGHWMMLREMEETFVVHDHPKVLDHEGVYFDIFEYSDAEIINAKGFFDFELPQNKLIHLVEYINPPNIISVERMNGVEIAYYGEYVNKSEIKKAFPQAVLPYQTGTNMIQPFPFHIKNTAIIFCLIALLILITNWFIYRDQVEQQVFSKTMKFTEFDNKEITSESFVLNGGSSPMTIKVSTGVDNSWANVNVALINEETNDEIYANKDIEYYHGYSDGESWTEGSSVEKFNICGVKSGKYHLLITPLKAPEDLTNTEMQVTAVWNQPSSRNAWFVILFMAGIFAVIYFFKYQSEKNRWADSSYSPYPEN</sequence>
<dbReference type="Pfam" id="PF13785">
    <property type="entry name" value="DUF4178"/>
    <property type="match status" value="1"/>
</dbReference>
<dbReference type="RefSeq" id="WP_129745985.1">
    <property type="nucleotide sequence ID" value="NZ_JUIV01000002.1"/>
</dbReference>
<keyword evidence="1" id="KW-1133">Transmembrane helix</keyword>
<name>A0A444W2V1_9FLAO</name>
<evidence type="ECO:0000256" key="1">
    <source>
        <dbReference type="SAM" id="Phobius"/>
    </source>
</evidence>
<comment type="caution">
    <text evidence="3">The sequence shown here is derived from an EMBL/GenBank/DDBJ whole genome shotgun (WGS) entry which is preliminary data.</text>
</comment>
<organism evidence="3 4">
    <name type="scientific">Flavobacterium anhuiense</name>
    <dbReference type="NCBI Taxonomy" id="459526"/>
    <lineage>
        <taxon>Bacteria</taxon>
        <taxon>Pseudomonadati</taxon>
        <taxon>Bacteroidota</taxon>
        <taxon>Flavobacteriia</taxon>
        <taxon>Flavobacteriales</taxon>
        <taxon>Flavobacteriaceae</taxon>
        <taxon>Flavobacterium</taxon>
    </lineage>
</organism>
<dbReference type="OrthoDB" id="713199at2"/>
<feature type="transmembrane region" description="Helical" evidence="1">
    <location>
        <begin position="222"/>
        <end position="240"/>
    </location>
</feature>
<dbReference type="InterPro" id="IPR025235">
    <property type="entry name" value="DUF4178"/>
</dbReference>